<dbReference type="EMBL" id="AAKL01000071">
    <property type="protein sequence ID" value="EAP70993.1"/>
    <property type="molecule type" value="Genomic_DNA"/>
</dbReference>
<dbReference type="Pfam" id="PF11994">
    <property type="entry name" value="DUF3489"/>
    <property type="match status" value="1"/>
</dbReference>
<dbReference type="AlphaFoldDB" id="A0AB33V7X4"/>
<protein>
    <recommendedName>
        <fullName evidence="3">DUF3489 domain-containing protein</fullName>
    </recommendedName>
</protein>
<evidence type="ECO:0000313" key="2">
    <source>
        <dbReference type="Proteomes" id="UP000005933"/>
    </source>
</evidence>
<dbReference type="RefSeq" id="WP_003265739.1">
    <property type="nucleotide sequence ID" value="NZ_AAKL01000071.1"/>
</dbReference>
<evidence type="ECO:0008006" key="3">
    <source>
        <dbReference type="Google" id="ProtNLM"/>
    </source>
</evidence>
<comment type="caution">
    <text evidence="1">The sequence shown here is derived from an EMBL/GenBank/DDBJ whole genome shotgun (WGS) entry which is preliminary data.</text>
</comment>
<reference evidence="1 2" key="1">
    <citation type="journal article" date="2006" name="Mol. Plant Microbe Interact.">
        <title>Identification of open reading frames unique to a select agent: Ralstonia solanacearum race 3 biovar 2.</title>
        <authorList>
            <person name="Gabriel D.W."/>
            <person name="Allen C."/>
            <person name="Schell M."/>
            <person name="Denny T.P."/>
            <person name="Greenberg J.T."/>
            <person name="Duan Y.P."/>
            <person name="Flores-Cruz Z."/>
            <person name="Huang Q."/>
            <person name="Clifford J.M."/>
            <person name="Presting G."/>
            <person name="Gonzalez E.T."/>
            <person name="Reddy J."/>
            <person name="Elphinstone J."/>
            <person name="Swanson J."/>
            <person name="Yao J."/>
            <person name="Mulholland V."/>
            <person name="Liu L."/>
            <person name="Farmerie W."/>
            <person name="Patnaikuni M."/>
            <person name="Balogh B."/>
            <person name="Norman D."/>
            <person name="Alvarez A."/>
            <person name="Castillo J.A."/>
            <person name="Jones J."/>
            <person name="Saddler G."/>
            <person name="Walunas T."/>
            <person name="Zhukov A."/>
            <person name="Mikhailova N."/>
        </authorList>
    </citation>
    <scope>NUCLEOTIDE SEQUENCE [LARGE SCALE GENOMIC DNA]</scope>
    <source>
        <strain evidence="1 2">UW551</strain>
    </source>
</reference>
<gene>
    <name evidence="1" type="ORF">RRSL_00644</name>
</gene>
<accession>A0AB33V7X4</accession>
<proteinExistence type="predicted"/>
<sequence>MTTPRLTPAQHTILVHAIEHTGGRIEWFPDNINGGARKKVLDGLAKRALITPEGDSWFVADAGYDALGRKRSIPAPVTEDPAVETAVTAAEAAWTQEAAGKAPRSRENSKQATVIAMLRRPEGATVKQICDETGWLAHTVRGAFAGTFKKRLGLVITSEKLAGGERVYRIV</sequence>
<evidence type="ECO:0000313" key="1">
    <source>
        <dbReference type="EMBL" id="EAP70993.1"/>
    </source>
</evidence>
<organism evidence="1 2">
    <name type="scientific">Ralstonia solanacearum (strain UW551)</name>
    <dbReference type="NCBI Taxonomy" id="342110"/>
    <lineage>
        <taxon>Bacteria</taxon>
        <taxon>Pseudomonadati</taxon>
        <taxon>Pseudomonadota</taxon>
        <taxon>Betaproteobacteria</taxon>
        <taxon>Burkholderiales</taxon>
        <taxon>Burkholderiaceae</taxon>
        <taxon>Ralstonia</taxon>
        <taxon>Ralstonia solanacearum species complex</taxon>
    </lineage>
</organism>
<dbReference type="InterPro" id="IPR021880">
    <property type="entry name" value="DUF3489"/>
</dbReference>
<dbReference type="Proteomes" id="UP000005933">
    <property type="component" value="Unassembled WGS sequence"/>
</dbReference>
<name>A0AB33V7X4_RALSU</name>